<reference evidence="2" key="2">
    <citation type="journal article" date="2021" name="PeerJ">
        <title>Extensive microbial diversity within the chicken gut microbiome revealed by metagenomics and culture.</title>
        <authorList>
            <person name="Gilroy R."/>
            <person name="Ravi A."/>
            <person name="Getino M."/>
            <person name="Pursley I."/>
            <person name="Horton D.L."/>
            <person name="Alikhan N.F."/>
            <person name="Baker D."/>
            <person name="Gharbi K."/>
            <person name="Hall N."/>
            <person name="Watson M."/>
            <person name="Adriaenssens E.M."/>
            <person name="Foster-Nyarko E."/>
            <person name="Jarju S."/>
            <person name="Secka A."/>
            <person name="Antonio M."/>
            <person name="Oren A."/>
            <person name="Chaudhuri R.R."/>
            <person name="La Ragione R."/>
            <person name="Hildebrand F."/>
            <person name="Pallen M.J."/>
        </authorList>
    </citation>
    <scope>NUCLEOTIDE SEQUENCE</scope>
    <source>
        <strain evidence="2">7293</strain>
    </source>
</reference>
<name>A0A9D9DYQ3_9SPIO</name>
<dbReference type="EMBL" id="JADIMT010000013">
    <property type="protein sequence ID" value="MBO8435495.1"/>
    <property type="molecule type" value="Genomic_DNA"/>
</dbReference>
<evidence type="ECO:0008006" key="4">
    <source>
        <dbReference type="Google" id="ProtNLM"/>
    </source>
</evidence>
<sequence length="259" mass="29405">MIGFFIKKAFFDGWDNLIGMVLFNIGYMFLAFVSIYIIMAALSMHLMIGFVVLAVVLLLFSIIAGGTAEVVHNYSDYKHDAWSAFKSGLKRNIRHSLLLFAVVLFFVITLYPVIPFWFSQIGGIAGSIAGIVLVWIDVAIVLALPYYFPLMNLLPADRPLKTLKKCLIVLADNMAFSLFFLLYSVICIAITVFTLGLIPGVVGLQLAGQDAMKLRMFKYDYLETENTDRKHIPWEDLLYDEREKVGPRSLKSMIFPWKY</sequence>
<feature type="transmembrane region" description="Helical" evidence="1">
    <location>
        <begin position="180"/>
        <end position="207"/>
    </location>
</feature>
<dbReference type="Proteomes" id="UP000823615">
    <property type="component" value="Unassembled WGS sequence"/>
</dbReference>
<evidence type="ECO:0000313" key="2">
    <source>
        <dbReference type="EMBL" id="MBO8435495.1"/>
    </source>
</evidence>
<feature type="transmembrane region" description="Helical" evidence="1">
    <location>
        <begin position="125"/>
        <end position="148"/>
    </location>
</feature>
<dbReference type="AlphaFoldDB" id="A0A9D9DYQ3"/>
<organism evidence="2 3">
    <name type="scientific">Candidatus Ornithospirochaeta stercoripullorum</name>
    <dbReference type="NCBI Taxonomy" id="2840899"/>
    <lineage>
        <taxon>Bacteria</taxon>
        <taxon>Pseudomonadati</taxon>
        <taxon>Spirochaetota</taxon>
        <taxon>Spirochaetia</taxon>
        <taxon>Spirochaetales</taxon>
        <taxon>Spirochaetaceae</taxon>
        <taxon>Spirochaetaceae incertae sedis</taxon>
        <taxon>Candidatus Ornithospirochaeta</taxon>
    </lineage>
</organism>
<feature type="transmembrane region" description="Helical" evidence="1">
    <location>
        <begin position="46"/>
        <end position="68"/>
    </location>
</feature>
<evidence type="ECO:0000313" key="3">
    <source>
        <dbReference type="Proteomes" id="UP000823615"/>
    </source>
</evidence>
<keyword evidence="1" id="KW-1133">Transmembrane helix</keyword>
<gene>
    <name evidence="2" type="ORF">IAA97_00730</name>
</gene>
<reference evidence="2" key="1">
    <citation type="submission" date="2020-10" db="EMBL/GenBank/DDBJ databases">
        <authorList>
            <person name="Gilroy R."/>
        </authorList>
    </citation>
    <scope>NUCLEOTIDE SEQUENCE</scope>
    <source>
        <strain evidence="2">7293</strain>
    </source>
</reference>
<feature type="transmembrane region" description="Helical" evidence="1">
    <location>
        <begin position="17"/>
        <end position="39"/>
    </location>
</feature>
<keyword evidence="1" id="KW-0472">Membrane</keyword>
<accession>A0A9D9DYQ3</accession>
<evidence type="ECO:0000256" key="1">
    <source>
        <dbReference type="SAM" id="Phobius"/>
    </source>
</evidence>
<comment type="caution">
    <text evidence="2">The sequence shown here is derived from an EMBL/GenBank/DDBJ whole genome shotgun (WGS) entry which is preliminary data.</text>
</comment>
<proteinExistence type="predicted"/>
<protein>
    <recommendedName>
        <fullName evidence="4">DUF624 domain-containing protein</fullName>
    </recommendedName>
</protein>
<keyword evidence="1" id="KW-0812">Transmembrane</keyword>
<feature type="transmembrane region" description="Helical" evidence="1">
    <location>
        <begin position="97"/>
        <end position="118"/>
    </location>
</feature>